<name>A0A2N3X1M3_9PSEU</name>
<dbReference type="Proteomes" id="UP000233750">
    <property type="component" value="Unassembled WGS sequence"/>
</dbReference>
<dbReference type="Gene3D" id="3.90.1200.10">
    <property type="match status" value="1"/>
</dbReference>
<dbReference type="RefSeq" id="WP_244194445.1">
    <property type="nucleotide sequence ID" value="NZ_PJMY01000001.1"/>
</dbReference>
<accession>A0A2N3X1M3</accession>
<dbReference type="InterPro" id="IPR052898">
    <property type="entry name" value="ACAD10-like"/>
</dbReference>
<reference evidence="2 3" key="1">
    <citation type="submission" date="2017-12" db="EMBL/GenBank/DDBJ databases">
        <title>Sequencing the genomes of 1000 Actinobacteria strains.</title>
        <authorList>
            <person name="Klenk H.-P."/>
        </authorList>
    </citation>
    <scope>NUCLEOTIDE SEQUENCE [LARGE SCALE GENOMIC DNA]</scope>
    <source>
        <strain evidence="2 3">DSM 45165</strain>
    </source>
</reference>
<keyword evidence="3" id="KW-1185">Reference proteome</keyword>
<dbReference type="Pfam" id="PF01636">
    <property type="entry name" value="APH"/>
    <property type="match status" value="1"/>
</dbReference>
<dbReference type="PANTHER" id="PTHR47829:SF1">
    <property type="entry name" value="HAD FAMILY PHOSPHATASE"/>
    <property type="match status" value="1"/>
</dbReference>
<dbReference type="GO" id="GO:0016301">
    <property type="term" value="F:kinase activity"/>
    <property type="evidence" value="ECO:0007669"/>
    <property type="project" value="UniProtKB-KW"/>
</dbReference>
<gene>
    <name evidence="2" type="ORF">ATK30_0066</name>
</gene>
<organism evidence="2 3">
    <name type="scientific">Amycolatopsis echigonensis</name>
    <dbReference type="NCBI Taxonomy" id="2576905"/>
    <lineage>
        <taxon>Bacteria</taxon>
        <taxon>Bacillati</taxon>
        <taxon>Actinomycetota</taxon>
        <taxon>Actinomycetes</taxon>
        <taxon>Pseudonocardiales</taxon>
        <taxon>Pseudonocardiaceae</taxon>
        <taxon>Amycolatopsis</taxon>
    </lineage>
</organism>
<protein>
    <submittedName>
        <fullName evidence="2">Aminoglycoside phosphotransferase (APT) family kinase protein</fullName>
    </submittedName>
</protein>
<dbReference type="Gene3D" id="3.30.200.20">
    <property type="entry name" value="Phosphorylase Kinase, domain 1"/>
    <property type="match status" value="1"/>
</dbReference>
<dbReference type="PANTHER" id="PTHR47829">
    <property type="entry name" value="HYDROLASE, PUTATIVE (AFU_ORTHOLOGUE AFUA_1G12880)-RELATED"/>
    <property type="match status" value="1"/>
</dbReference>
<dbReference type="InterPro" id="IPR041726">
    <property type="entry name" value="ACAD10_11_N"/>
</dbReference>
<comment type="caution">
    <text evidence="2">The sequence shown here is derived from an EMBL/GenBank/DDBJ whole genome shotgun (WGS) entry which is preliminary data.</text>
</comment>
<dbReference type="AlphaFoldDB" id="A0A2N3X1M3"/>
<dbReference type="EMBL" id="PJMY01000001">
    <property type="protein sequence ID" value="PKV99994.1"/>
    <property type="molecule type" value="Genomic_DNA"/>
</dbReference>
<dbReference type="SUPFAM" id="SSF56112">
    <property type="entry name" value="Protein kinase-like (PK-like)"/>
    <property type="match status" value="1"/>
</dbReference>
<feature type="domain" description="Aminoglycoside phosphotransferase" evidence="1">
    <location>
        <begin position="35"/>
        <end position="263"/>
    </location>
</feature>
<dbReference type="InterPro" id="IPR011009">
    <property type="entry name" value="Kinase-like_dom_sf"/>
</dbReference>
<dbReference type="CDD" id="cd05154">
    <property type="entry name" value="ACAD10_11_N-like"/>
    <property type="match status" value="1"/>
</dbReference>
<keyword evidence="2" id="KW-0418">Kinase</keyword>
<keyword evidence="2" id="KW-0808">Transferase</keyword>
<dbReference type="InterPro" id="IPR002575">
    <property type="entry name" value="Aminoglycoside_PTrfase"/>
</dbReference>
<sequence length="343" mass="36121">MTSSARPALDGLDLPALERFFTERVPGFSGRLSAELLEGGRSNLTYLLTDGDHRWVLRRPPLGGLTPSAHDMAREYRVIAALGGSGVPVAHAVEFGDDTVLGVPFSVVDYVEGAVIRTTAQLHALPGGGIERCAYGLVDVLARLHAVEPAAVGLSGFSRPQGYLGRQISRWLDQWTRVRTRPLADLDTLHAKLSAACPAESAASIVHGDYRIDNAILDPDGPGTVRAIVDWELATLGDPLADLGLHLAYSDPAFAPVLAGSAASTSDRLPAAGELAQHYADASGRDLSRLGFYLGLGYFKIAVIAEGIHARFRQGVTRGSGFDSAGDAVAPLVAAGLRATAKL</sequence>
<evidence type="ECO:0000313" key="3">
    <source>
        <dbReference type="Proteomes" id="UP000233750"/>
    </source>
</evidence>
<evidence type="ECO:0000259" key="1">
    <source>
        <dbReference type="Pfam" id="PF01636"/>
    </source>
</evidence>
<evidence type="ECO:0000313" key="2">
    <source>
        <dbReference type="EMBL" id="PKV99994.1"/>
    </source>
</evidence>
<proteinExistence type="predicted"/>